<dbReference type="Proteomes" id="UP000594638">
    <property type="component" value="Unassembled WGS sequence"/>
</dbReference>
<proteinExistence type="predicted"/>
<protein>
    <submittedName>
        <fullName evidence="1">Uncharacterized protein</fullName>
    </submittedName>
</protein>
<dbReference type="EMBL" id="CACTIH010009364">
    <property type="protein sequence ID" value="CAA3030316.1"/>
    <property type="molecule type" value="Genomic_DNA"/>
</dbReference>
<reference evidence="1 2" key="1">
    <citation type="submission" date="2019-12" db="EMBL/GenBank/DDBJ databases">
        <authorList>
            <person name="Alioto T."/>
            <person name="Alioto T."/>
            <person name="Gomez Garrido J."/>
        </authorList>
    </citation>
    <scope>NUCLEOTIDE SEQUENCE [LARGE SCALE GENOMIC DNA]</scope>
</reference>
<name>A0A8S0VEC8_OLEEU</name>
<accession>A0A8S0VEC8</accession>
<dbReference type="Gramene" id="OE9A081835T1">
    <property type="protein sequence ID" value="OE9A081835C1"/>
    <property type="gene ID" value="OE9A081835"/>
</dbReference>
<organism evidence="1 2">
    <name type="scientific">Olea europaea subsp. europaea</name>
    <dbReference type="NCBI Taxonomy" id="158383"/>
    <lineage>
        <taxon>Eukaryota</taxon>
        <taxon>Viridiplantae</taxon>
        <taxon>Streptophyta</taxon>
        <taxon>Embryophyta</taxon>
        <taxon>Tracheophyta</taxon>
        <taxon>Spermatophyta</taxon>
        <taxon>Magnoliopsida</taxon>
        <taxon>eudicotyledons</taxon>
        <taxon>Gunneridae</taxon>
        <taxon>Pentapetalae</taxon>
        <taxon>asterids</taxon>
        <taxon>lamiids</taxon>
        <taxon>Lamiales</taxon>
        <taxon>Oleaceae</taxon>
        <taxon>Oleeae</taxon>
        <taxon>Olea</taxon>
    </lineage>
</organism>
<evidence type="ECO:0000313" key="2">
    <source>
        <dbReference type="Proteomes" id="UP000594638"/>
    </source>
</evidence>
<evidence type="ECO:0000313" key="1">
    <source>
        <dbReference type="EMBL" id="CAA3030316.1"/>
    </source>
</evidence>
<comment type="caution">
    <text evidence="1">The sequence shown here is derived from an EMBL/GenBank/DDBJ whole genome shotgun (WGS) entry which is preliminary data.</text>
</comment>
<gene>
    <name evidence="1" type="ORF">OLEA9_A081835</name>
</gene>
<dbReference type="AlphaFoldDB" id="A0A8S0VEC8"/>
<keyword evidence="2" id="KW-1185">Reference proteome</keyword>
<sequence length="96" mass="10383">MNVATSFLLEYPSPATPMVAHHQHSIALIQISGDWHQSSINHVPATMGNTSISSIDAEIVAGMGVFGRSFHSRLASFEQKFWHVRSELGPAIGLGL</sequence>